<dbReference type="EMBL" id="MT141408">
    <property type="protein sequence ID" value="QJA60419.1"/>
    <property type="molecule type" value="Genomic_DNA"/>
</dbReference>
<name>A0A6M3IRZ3_9ZZZZ</name>
<accession>A0A6M3IRZ3</accession>
<proteinExistence type="predicted"/>
<dbReference type="EMBL" id="MT141829">
    <property type="protein sequence ID" value="QJA70894.1"/>
    <property type="molecule type" value="Genomic_DNA"/>
</dbReference>
<sequence>MVAVIIQDRPYRYGRHRSEQEANLRKDGMATMTDEQLDKCRYMERKSGVQRSFFDKSEIDQIK</sequence>
<organism evidence="1">
    <name type="scientific">viral metagenome</name>
    <dbReference type="NCBI Taxonomy" id="1070528"/>
    <lineage>
        <taxon>unclassified sequences</taxon>
        <taxon>metagenomes</taxon>
        <taxon>organismal metagenomes</taxon>
    </lineage>
</organism>
<dbReference type="AlphaFoldDB" id="A0A6M3IRZ3"/>
<reference evidence="1" key="1">
    <citation type="submission" date="2020-03" db="EMBL/GenBank/DDBJ databases">
        <title>The deep terrestrial virosphere.</title>
        <authorList>
            <person name="Holmfeldt K."/>
            <person name="Nilsson E."/>
            <person name="Simone D."/>
            <person name="Lopez-Fernandez M."/>
            <person name="Wu X."/>
            <person name="de Brujin I."/>
            <person name="Lundin D."/>
            <person name="Andersson A."/>
            <person name="Bertilsson S."/>
            <person name="Dopson M."/>
        </authorList>
    </citation>
    <scope>NUCLEOTIDE SEQUENCE</scope>
    <source>
        <strain evidence="2">MM415A03516</strain>
        <strain evidence="1">MM415B01117</strain>
    </source>
</reference>
<evidence type="ECO:0000313" key="1">
    <source>
        <dbReference type="EMBL" id="QJA60419.1"/>
    </source>
</evidence>
<evidence type="ECO:0000313" key="2">
    <source>
        <dbReference type="EMBL" id="QJA70894.1"/>
    </source>
</evidence>
<gene>
    <name evidence="2" type="ORF">MM415A03516_0007</name>
    <name evidence="1" type="ORF">MM415B01117_0007</name>
</gene>
<protein>
    <submittedName>
        <fullName evidence="1">Uncharacterized protein</fullName>
    </submittedName>
</protein>